<gene>
    <name evidence="1" type="ORF">W822_16120</name>
</gene>
<evidence type="ECO:0000313" key="1">
    <source>
        <dbReference type="EMBL" id="ETF02437.1"/>
    </source>
</evidence>
<organism evidence="1 2">
    <name type="scientific">Advenella kashmirensis W13003</name>
    <dbReference type="NCBI Taxonomy" id="1424334"/>
    <lineage>
        <taxon>Bacteria</taxon>
        <taxon>Pseudomonadati</taxon>
        <taxon>Pseudomonadota</taxon>
        <taxon>Betaproteobacteria</taxon>
        <taxon>Burkholderiales</taxon>
        <taxon>Alcaligenaceae</taxon>
    </lineage>
</organism>
<name>V8QS22_9BURK</name>
<dbReference type="STRING" id="1424334.W822_16120"/>
<dbReference type="AlphaFoldDB" id="V8QS22"/>
<protein>
    <submittedName>
        <fullName evidence="1">Uncharacterized protein</fullName>
    </submittedName>
</protein>
<evidence type="ECO:0000313" key="2">
    <source>
        <dbReference type="Proteomes" id="UP000018733"/>
    </source>
</evidence>
<proteinExistence type="predicted"/>
<reference evidence="1 2" key="1">
    <citation type="journal article" date="2014" name="Genome Announc.">
        <title>Draft Genome Sequence of Advenella kashmirensis Strain W13003, a Polycyclic Aromatic Hydrocarbon-Degrading Bacterium.</title>
        <authorList>
            <person name="Wang X."/>
            <person name="Jin D."/>
            <person name="Zhou L."/>
            <person name="Wu L."/>
            <person name="An W."/>
            <person name="Zhao L."/>
        </authorList>
    </citation>
    <scope>NUCLEOTIDE SEQUENCE [LARGE SCALE GENOMIC DNA]</scope>
    <source>
        <strain evidence="1 2">W13003</strain>
    </source>
</reference>
<dbReference type="EMBL" id="AYXT01000010">
    <property type="protein sequence ID" value="ETF02437.1"/>
    <property type="molecule type" value="Genomic_DNA"/>
</dbReference>
<comment type="caution">
    <text evidence="1">The sequence shown here is derived from an EMBL/GenBank/DDBJ whole genome shotgun (WGS) entry which is preliminary data.</text>
</comment>
<dbReference type="HOGENOM" id="CLU_3264547_0_0_4"/>
<accession>V8QS22</accession>
<dbReference type="Proteomes" id="UP000018733">
    <property type="component" value="Unassembled WGS sequence"/>
</dbReference>
<sequence length="41" mass="4580">MIADAIAGMMHALYHNAVLQEASDKISMTVRNIRVGNFRYA</sequence>
<keyword evidence="2" id="KW-1185">Reference proteome</keyword>